<evidence type="ECO:0000313" key="11">
    <source>
        <dbReference type="EnsemblPlants" id="KRG99326"/>
    </source>
</evidence>
<evidence type="ECO:0000256" key="4">
    <source>
        <dbReference type="ARBA" id="ARBA00022525"/>
    </source>
</evidence>
<protein>
    <recommendedName>
        <fullName evidence="13">Polygalacturonase</fullName>
    </recommendedName>
</protein>
<comment type="subcellular location">
    <subcellularLocation>
        <location evidence="1">Secreted</location>
        <location evidence="1">Cell wall</location>
    </subcellularLocation>
</comment>
<dbReference type="GO" id="GO:0005975">
    <property type="term" value="P:carbohydrate metabolic process"/>
    <property type="evidence" value="ECO:0007669"/>
    <property type="project" value="InterPro"/>
</dbReference>
<reference evidence="10 11" key="1">
    <citation type="journal article" date="2010" name="Nature">
        <title>Genome sequence of the palaeopolyploid soybean.</title>
        <authorList>
            <person name="Schmutz J."/>
            <person name="Cannon S.B."/>
            <person name="Schlueter J."/>
            <person name="Ma J."/>
            <person name="Mitros T."/>
            <person name="Nelson W."/>
            <person name="Hyten D.L."/>
            <person name="Song Q."/>
            <person name="Thelen J.J."/>
            <person name="Cheng J."/>
            <person name="Xu D."/>
            <person name="Hellsten U."/>
            <person name="May G.D."/>
            <person name="Yu Y."/>
            <person name="Sakurai T."/>
            <person name="Umezawa T."/>
            <person name="Bhattacharyya M.K."/>
            <person name="Sandhu D."/>
            <person name="Valliyodan B."/>
            <person name="Lindquist E."/>
            <person name="Peto M."/>
            <person name="Grant D."/>
            <person name="Shu S."/>
            <person name="Goodstein D."/>
            <person name="Barry K."/>
            <person name="Futrell-Griggs M."/>
            <person name="Abernathy B."/>
            <person name="Du J."/>
            <person name="Tian Z."/>
            <person name="Zhu L."/>
            <person name="Gill N."/>
            <person name="Joshi T."/>
            <person name="Libault M."/>
            <person name="Sethuraman A."/>
            <person name="Zhang X.-C."/>
            <person name="Shinozaki K."/>
            <person name="Nguyen H.T."/>
            <person name="Wing R.A."/>
            <person name="Cregan P."/>
            <person name="Specht J."/>
            <person name="Grimwood J."/>
            <person name="Rokhsar D."/>
            <person name="Stacey G."/>
            <person name="Shoemaker R.C."/>
            <person name="Jackson S.A."/>
        </authorList>
    </citation>
    <scope>NUCLEOTIDE SEQUENCE [LARGE SCALE GENOMIC DNA]</scope>
    <source>
        <strain evidence="11">cv. Williams 82</strain>
        <tissue evidence="10">Callus</tissue>
    </source>
</reference>
<keyword evidence="4" id="KW-0964">Secreted</keyword>
<evidence type="ECO:0000256" key="6">
    <source>
        <dbReference type="ARBA" id="ARBA00023295"/>
    </source>
</evidence>
<accession>K7MRY9</accession>
<organism evidence="11">
    <name type="scientific">Glycine max</name>
    <name type="common">Soybean</name>
    <name type="synonym">Glycine hispida</name>
    <dbReference type="NCBI Taxonomy" id="3847"/>
    <lineage>
        <taxon>Eukaryota</taxon>
        <taxon>Viridiplantae</taxon>
        <taxon>Streptophyta</taxon>
        <taxon>Embryophyta</taxon>
        <taxon>Tracheophyta</taxon>
        <taxon>Spermatophyta</taxon>
        <taxon>Magnoliopsida</taxon>
        <taxon>eudicotyledons</taxon>
        <taxon>Gunneridae</taxon>
        <taxon>Pentapetalae</taxon>
        <taxon>rosids</taxon>
        <taxon>fabids</taxon>
        <taxon>Fabales</taxon>
        <taxon>Fabaceae</taxon>
        <taxon>Papilionoideae</taxon>
        <taxon>50 kb inversion clade</taxon>
        <taxon>NPAAA clade</taxon>
        <taxon>indigoferoid/millettioid clade</taxon>
        <taxon>Phaseoleae</taxon>
        <taxon>Glycine</taxon>
        <taxon>Glycine subgen. Soja</taxon>
    </lineage>
</organism>
<reference evidence="10" key="3">
    <citation type="submission" date="2018-07" db="EMBL/GenBank/DDBJ databases">
        <title>WGS assembly of Glycine max.</title>
        <authorList>
            <person name="Schmutz J."/>
            <person name="Cannon S."/>
            <person name="Schlueter J."/>
            <person name="Ma J."/>
            <person name="Mitros T."/>
            <person name="Nelson W."/>
            <person name="Hyten D."/>
            <person name="Song Q."/>
            <person name="Thelen J."/>
            <person name="Cheng J."/>
            <person name="Xu D."/>
            <person name="Hellsten U."/>
            <person name="May G."/>
            <person name="Yu Y."/>
            <person name="Sakurai T."/>
            <person name="Umezawa T."/>
            <person name="Bhattacharyya M."/>
            <person name="Sandhu D."/>
            <person name="Valliyodan B."/>
            <person name="Lindquist E."/>
            <person name="Peto M."/>
            <person name="Grant D."/>
            <person name="Shu S."/>
            <person name="Goodstein D."/>
            <person name="Barry K."/>
            <person name="Futrell-Griggs M."/>
            <person name="Abernathy B."/>
            <person name="Du J."/>
            <person name="Tian Z."/>
            <person name="Zhu L."/>
            <person name="Gill N."/>
            <person name="Joshi T."/>
            <person name="Libault M."/>
            <person name="Sethuraman A."/>
            <person name="Zhang X."/>
            <person name="Shinozaki K."/>
            <person name="Nguyen H."/>
            <person name="Wing R."/>
            <person name="Cregan P."/>
            <person name="Specht J."/>
            <person name="Grimwood J."/>
            <person name="Rokhsar D."/>
            <person name="Stacey G."/>
            <person name="Shoemaker R."/>
            <person name="Jackson S."/>
        </authorList>
    </citation>
    <scope>NUCLEOTIDE SEQUENCE</scope>
    <source>
        <tissue evidence="10">Callus</tissue>
    </source>
</reference>
<dbReference type="InParanoid" id="K7MRY9"/>
<dbReference type="InterPro" id="IPR012334">
    <property type="entry name" value="Pectin_lyas_fold"/>
</dbReference>
<evidence type="ECO:0008006" key="13">
    <source>
        <dbReference type="Google" id="ProtNLM"/>
    </source>
</evidence>
<reference evidence="11" key="2">
    <citation type="submission" date="2018-02" db="UniProtKB">
        <authorList>
            <consortium name="EnsemblPlants"/>
        </authorList>
    </citation>
    <scope>IDENTIFICATION</scope>
    <source>
        <strain evidence="11">Williams 82</strain>
    </source>
</reference>
<dbReference type="OMA" id="NEIHIGR"/>
<dbReference type="InterPro" id="IPR000743">
    <property type="entry name" value="Glyco_hydro_28"/>
</dbReference>
<dbReference type="PANTHER" id="PTHR31375">
    <property type="match status" value="1"/>
</dbReference>
<evidence type="ECO:0000256" key="1">
    <source>
        <dbReference type="ARBA" id="ARBA00004191"/>
    </source>
</evidence>
<dbReference type="Proteomes" id="UP000008827">
    <property type="component" value="Chromosome 18"/>
</dbReference>
<dbReference type="FunFam" id="2.160.20.10:FF:000155">
    <property type="entry name" value="Os01g0172900 protein"/>
    <property type="match status" value="1"/>
</dbReference>
<dbReference type="Gramene" id="KRG99326">
    <property type="protein sequence ID" value="KRG99326"/>
    <property type="gene ID" value="GLYMA_18G137200"/>
</dbReference>
<gene>
    <name evidence="10" type="ORF">GLYMA_18G137200</name>
</gene>
<dbReference type="EnsemblPlants" id="KRG99326">
    <property type="protein sequence ID" value="KRG99326"/>
    <property type="gene ID" value="GLYMA_18G137200"/>
</dbReference>
<keyword evidence="6 8" id="KW-0326">Glycosidase</keyword>
<evidence type="ECO:0000256" key="9">
    <source>
        <dbReference type="SAM" id="SignalP"/>
    </source>
</evidence>
<keyword evidence="3" id="KW-0134">Cell wall</keyword>
<dbReference type="eggNOG" id="ENOG502QRSR">
    <property type="taxonomic scope" value="Eukaryota"/>
</dbReference>
<sequence length="276" mass="30552">MTTFALLLLLACFFKAQPQVFDISKYRATPNGNITQLSSYSCTISLYRIIRVPQDPSHLNGDAQWVKFTYVNFFTLYGRGTFDGQGAIAWIKIFHVNVLGCNNITFTNFNIIAPATSLNRNEIHIGRSTQVNITNTNIAIGDDCISLGNGNGVRIKIWHGTPGTTTMIDMHFKDIKMVNVMNPIIIDKEYFNKHGYFGSSIISPKKIKIRKVTFKNIIGTSATQEGVVLVCSNDVPCEDVVLSDIDLKFNGIIATAKLANVKPTTQGKSLPRLNLA</sequence>
<dbReference type="AlphaFoldDB" id="K7MRY9"/>
<keyword evidence="9" id="KW-0732">Signal</keyword>
<proteinExistence type="inferred from homology"/>
<evidence type="ECO:0000313" key="12">
    <source>
        <dbReference type="Proteomes" id="UP000008827"/>
    </source>
</evidence>
<keyword evidence="12" id="KW-1185">Reference proteome</keyword>
<dbReference type="EMBL" id="CM000851">
    <property type="protein sequence ID" value="KRG99326.1"/>
    <property type="molecule type" value="Genomic_DNA"/>
</dbReference>
<dbReference type="PaxDb" id="3847-GLYMA18G18895.1"/>
<dbReference type="InterPro" id="IPR011050">
    <property type="entry name" value="Pectin_lyase_fold/virulence"/>
</dbReference>
<name>K7MRY9_SOYBN</name>
<dbReference type="HOGENOM" id="CLU_016031_2_2_1"/>
<dbReference type="GO" id="GO:0071555">
    <property type="term" value="P:cell wall organization"/>
    <property type="evidence" value="ECO:0007669"/>
    <property type="project" value="UniProtKB-KW"/>
</dbReference>
<evidence type="ECO:0000256" key="2">
    <source>
        <dbReference type="ARBA" id="ARBA00008834"/>
    </source>
</evidence>
<keyword evidence="7" id="KW-0961">Cell wall biogenesis/degradation</keyword>
<dbReference type="SUPFAM" id="SSF51126">
    <property type="entry name" value="Pectin lyase-like"/>
    <property type="match status" value="1"/>
</dbReference>
<evidence type="ECO:0000256" key="7">
    <source>
        <dbReference type="ARBA" id="ARBA00023316"/>
    </source>
</evidence>
<dbReference type="GO" id="GO:0004650">
    <property type="term" value="F:polygalacturonase activity"/>
    <property type="evidence" value="ECO:0007669"/>
    <property type="project" value="InterPro"/>
</dbReference>
<keyword evidence="5 8" id="KW-0378">Hydrolase</keyword>
<feature type="signal peptide" evidence="9">
    <location>
        <begin position="1"/>
        <end position="18"/>
    </location>
</feature>
<dbReference type="Pfam" id="PF00295">
    <property type="entry name" value="Glyco_hydro_28"/>
    <property type="match status" value="1"/>
</dbReference>
<dbReference type="Gene3D" id="2.160.20.10">
    <property type="entry name" value="Single-stranded right-handed beta-helix, Pectin lyase-like"/>
    <property type="match status" value="2"/>
</dbReference>
<evidence type="ECO:0000313" key="10">
    <source>
        <dbReference type="EMBL" id="KRG99326.1"/>
    </source>
</evidence>
<feature type="chain" id="PRO_5014581878" description="Polygalacturonase" evidence="9">
    <location>
        <begin position="19"/>
        <end position="276"/>
    </location>
</feature>
<evidence type="ECO:0000256" key="3">
    <source>
        <dbReference type="ARBA" id="ARBA00022512"/>
    </source>
</evidence>
<evidence type="ECO:0000256" key="5">
    <source>
        <dbReference type="ARBA" id="ARBA00022801"/>
    </source>
</evidence>
<comment type="similarity">
    <text evidence="2 8">Belongs to the glycosyl hydrolase 28 family.</text>
</comment>
<evidence type="ECO:0000256" key="8">
    <source>
        <dbReference type="RuleBase" id="RU361169"/>
    </source>
</evidence>